<keyword evidence="5" id="KW-0326">Glycosidase</keyword>
<evidence type="ECO:0000313" key="10">
    <source>
        <dbReference type="EMBL" id="EEG31078.1"/>
    </source>
</evidence>
<comment type="caution">
    <text evidence="10">The sequence shown here is derived from an EMBL/GenBank/DDBJ whole genome shotgun (WGS) entry which is preliminary data.</text>
</comment>
<keyword evidence="1" id="KW-0134">Cell wall</keyword>
<reference evidence="10 11" key="2">
    <citation type="submission" date="2009-02" db="EMBL/GenBank/DDBJ databases">
        <title>Draft genome sequence of Clostridium methylpentosum (DSM 5476).</title>
        <authorList>
            <person name="Sudarsanam P."/>
            <person name="Ley R."/>
            <person name="Guruge J."/>
            <person name="Turnbaugh P.J."/>
            <person name="Mahowald M."/>
            <person name="Liep D."/>
            <person name="Gordon J."/>
        </authorList>
    </citation>
    <scope>NUCLEOTIDE SEQUENCE [LARGE SCALE GENOMIC DNA]</scope>
    <source>
        <strain evidence="10 11">DSM 5476</strain>
    </source>
</reference>
<keyword evidence="4" id="KW-0572">Peptidoglycan-anchor</keyword>
<dbReference type="Pfam" id="PF17132">
    <property type="entry name" value="Glyco_hydro_106"/>
    <property type="match status" value="1"/>
</dbReference>
<evidence type="ECO:0000256" key="6">
    <source>
        <dbReference type="SAM" id="Phobius"/>
    </source>
</evidence>
<evidence type="ECO:0000256" key="4">
    <source>
        <dbReference type="ARBA" id="ARBA00023088"/>
    </source>
</evidence>
<evidence type="ECO:0000256" key="3">
    <source>
        <dbReference type="ARBA" id="ARBA00022729"/>
    </source>
</evidence>
<organism evidence="10 11">
    <name type="scientific">[Clostridium] methylpentosum DSM 5476</name>
    <dbReference type="NCBI Taxonomy" id="537013"/>
    <lineage>
        <taxon>Bacteria</taxon>
        <taxon>Bacillati</taxon>
        <taxon>Bacillota</taxon>
        <taxon>Clostridia</taxon>
        <taxon>Eubacteriales</taxon>
        <taxon>Oscillospiraceae</taxon>
        <taxon>Oscillospiraceae incertae sedis</taxon>
    </lineage>
</organism>
<keyword evidence="6" id="KW-1133">Transmembrane helix</keyword>
<dbReference type="eggNOG" id="COG3250">
    <property type="taxonomic scope" value="Bacteria"/>
</dbReference>
<feature type="transmembrane region" description="Helical" evidence="6">
    <location>
        <begin position="1344"/>
        <end position="1361"/>
    </location>
</feature>
<dbReference type="PANTHER" id="PTHR36848:SF2">
    <property type="entry name" value="SECRETED PROTEIN"/>
    <property type="match status" value="1"/>
</dbReference>
<feature type="domain" description="Gram-positive cocci surface proteins LPxTG" evidence="9">
    <location>
        <begin position="1335"/>
        <end position="1366"/>
    </location>
</feature>
<keyword evidence="11" id="KW-1185">Reference proteome</keyword>
<keyword evidence="5" id="KW-0378">Hydrolase</keyword>
<feature type="signal peptide" evidence="7">
    <location>
        <begin position="1"/>
        <end position="24"/>
    </location>
</feature>
<protein>
    <submittedName>
        <fullName evidence="10">LPXTG-motif cell wall anchor domain protein</fullName>
    </submittedName>
</protein>
<evidence type="ECO:0000256" key="1">
    <source>
        <dbReference type="ARBA" id="ARBA00022512"/>
    </source>
</evidence>
<sequence>MKKILSALLAVTMLASIAASNVTAASAPASRSAAVTDQLWSKFETPPYESKSRPLWFWNDSLENTTKEQIREIMVNSKEKSGYFGFGILPNWINNYMTDEYLDLYEYALQTAEELGMKMCLYDENGFPSGRAGGLLGKTYPESTLKRLDKQEKDVEGPANVWVPIPTGEYRTYLGAVAMNTDTHEVIDISDKVVYATEEIPGVYASSSHPAIGNDSFTADKAFDGDYNTRWNAGQNQETDQWLEIRYPQETTVDKVVLREALNRINSYAIQYYDGTNWVDISTGTSIGASKEIVFDAPVTAKKFRLMIYTTTESLASIYEMELFNGSEKIATPEASAESIDRIVYDVPEGNWKIMAFATVKDGDDLVDFLSADAVDNFIEITHQKYYDTFPEYFGTVIDSAFYDEPPLYRAQGRTWTGEFNKMFEEENGFNPITLYPSLWYDMGDATASARNALLSFRAELFARNYIGNMNDWCNEHGIQLTGHMDQEENVNPVTSDGDLMKCFKYQDIPGVDEISSYDRARKAYKVVSSSANNWDKGLVMTETYGAMGEGMGIPVMYKDIMNQFAKGINLVVPHAIWHNNQANVQAPPELSWRSAQYGPELANYNNFIGRTSGLLQNGRHVADIGVLYPIDTLQAGFVFDVGNPYTGNITPEEADYMEVGDLLSATLRKDFTFLHPEVIQERCTVEGDTFKLNNEVNYENYKVIILPGSKTISWEVLQKVRAFYDNGGKVISTTQLPYMSTEPGHDQDVIDTIKYMFGVDEDTIYQTSNLTYSASSFFQNNPQYAAEKAFDGVASLGSRWNAGDLSGGDQWLEVDFGEPTTVDRTVITESAPYRVTQYHVQYWNGTEWVNCAEGTSIGDAKTDTFAPVTTTKLRLYVDTIVSDSVSIQEFEVYNGDSRNLALPANTTADNSNEAGGRAIYVGKDFRSNLGPALDQMVDTFDVDIDDVSTQGGDLTYIHKVQEGNDVYYFANSSDNTVNTYVNINKVFENPMVWDPHTGTKYAPEYTVSGDVTRIKLDINAAKSVFILDEKSVETPPVEGVDKTILEKVITYAENAKKSDEFANAIPSVQASFDAALTSAKEILADASAQQTAVDGAWAALMTEIHKLGFQKGDKSALQIAYDAAVALNLDLYQDGAAKDTFIAARDEAKKVLDNPDAMQAEIDKAESDLINASNALVLQQDKTQLEVVVRQATKIAVDLEDKYVTAGQDAFKAALDKANETLLNPDATQAQIDQAVLDLIDAMLNLRLKADKSLLKAAVETAQQMNLDGYTPESINRFNAALNRAQDLLDNPELSTDDNAKIAAAINELEIASKELATQTAVEGDSQVTANAGAPKTGDSSSLPFALAVAAVALTGAVLYRRKRK</sequence>
<dbReference type="Gene3D" id="1.20.1270.70">
    <property type="entry name" value="Designed single chain three-helix bundle"/>
    <property type="match status" value="1"/>
</dbReference>
<dbReference type="InterPro" id="IPR008979">
    <property type="entry name" value="Galactose-bd-like_sf"/>
</dbReference>
<dbReference type="eggNOG" id="COG1196">
    <property type="taxonomic scope" value="Bacteria"/>
</dbReference>
<keyword evidence="2" id="KW-0964">Secreted</keyword>
<keyword evidence="3 7" id="KW-0732">Signal</keyword>
<evidence type="ECO:0000313" key="11">
    <source>
        <dbReference type="Proteomes" id="UP000003340"/>
    </source>
</evidence>
<feature type="domain" description="F5/8 type C" evidence="8">
    <location>
        <begin position="181"/>
        <end position="326"/>
    </location>
</feature>
<dbReference type="NCBIfam" id="TIGR01167">
    <property type="entry name" value="LPXTG_anchor"/>
    <property type="match status" value="1"/>
</dbReference>
<dbReference type="PROSITE" id="PS50022">
    <property type="entry name" value="FA58C_3"/>
    <property type="match status" value="2"/>
</dbReference>
<dbReference type="InterPro" id="IPR000421">
    <property type="entry name" value="FA58C"/>
</dbReference>
<dbReference type="EMBL" id="ACEC01000045">
    <property type="protein sequence ID" value="EEG31078.1"/>
    <property type="molecule type" value="Genomic_DNA"/>
</dbReference>
<dbReference type="PANTHER" id="PTHR36848">
    <property type="entry name" value="DNA-BINDING PROTEIN (PUTATIVE SECRETED PROTEIN)-RELATED"/>
    <property type="match status" value="1"/>
</dbReference>
<dbReference type="InterPro" id="IPR053161">
    <property type="entry name" value="Ulvan_degrading_GH"/>
</dbReference>
<reference evidence="10 11" key="1">
    <citation type="submission" date="2009-01" db="EMBL/GenBank/DDBJ databases">
        <authorList>
            <person name="Fulton L."/>
            <person name="Clifton S."/>
            <person name="Fulton B."/>
            <person name="Xu J."/>
            <person name="Minx P."/>
            <person name="Pepin K.H."/>
            <person name="Johnson M."/>
            <person name="Bhonagiri V."/>
            <person name="Nash W.E."/>
            <person name="Mardis E.R."/>
            <person name="Wilson R.K."/>
        </authorList>
    </citation>
    <scope>NUCLEOTIDE SEQUENCE [LARGE SCALE GENOMIC DNA]</scope>
    <source>
        <strain evidence="10 11">DSM 5476</strain>
    </source>
</reference>
<feature type="chain" id="PRO_5002896061" evidence="7">
    <location>
        <begin position="25"/>
        <end position="1366"/>
    </location>
</feature>
<keyword evidence="6" id="KW-0812">Transmembrane</keyword>
<gene>
    <name evidence="10" type="ORF">CLOSTMETH_01386</name>
</gene>
<dbReference type="Proteomes" id="UP000003340">
    <property type="component" value="Unassembled WGS sequence"/>
</dbReference>
<dbReference type="Gene3D" id="2.60.120.260">
    <property type="entry name" value="Galactose-binding domain-like"/>
    <property type="match status" value="2"/>
</dbReference>
<dbReference type="PROSITE" id="PS50847">
    <property type="entry name" value="GRAM_POS_ANCHORING"/>
    <property type="match status" value="1"/>
</dbReference>
<evidence type="ECO:0000256" key="2">
    <source>
        <dbReference type="ARBA" id="ARBA00022525"/>
    </source>
</evidence>
<keyword evidence="6" id="KW-0472">Membrane</keyword>
<dbReference type="STRING" id="537013.CLOSTMETH_01386"/>
<accession>C0EC17</accession>
<dbReference type="Pfam" id="PF22633">
    <property type="entry name" value="F5_F8_type_C_2"/>
    <property type="match status" value="1"/>
</dbReference>
<evidence type="ECO:0000256" key="5">
    <source>
        <dbReference type="ARBA" id="ARBA00023295"/>
    </source>
</evidence>
<evidence type="ECO:0000259" key="8">
    <source>
        <dbReference type="PROSITE" id="PS50022"/>
    </source>
</evidence>
<evidence type="ECO:0000259" key="9">
    <source>
        <dbReference type="PROSITE" id="PS50847"/>
    </source>
</evidence>
<dbReference type="SUPFAM" id="SSF49785">
    <property type="entry name" value="Galactose-binding domain-like"/>
    <property type="match status" value="2"/>
</dbReference>
<evidence type="ECO:0000256" key="7">
    <source>
        <dbReference type="SAM" id="SignalP"/>
    </source>
</evidence>
<dbReference type="Gene3D" id="1.20.1270.90">
    <property type="entry name" value="AF1782-like"/>
    <property type="match status" value="3"/>
</dbReference>
<dbReference type="Pfam" id="PF00754">
    <property type="entry name" value="F5_F8_type_C"/>
    <property type="match status" value="1"/>
</dbReference>
<feature type="domain" description="F5/8 type C" evidence="8">
    <location>
        <begin position="753"/>
        <end position="896"/>
    </location>
</feature>
<dbReference type="InterPro" id="IPR019931">
    <property type="entry name" value="LPXTG_anchor"/>
</dbReference>
<proteinExistence type="predicted"/>
<name>C0EC17_9FIRM</name>
<dbReference type="GO" id="GO:0016798">
    <property type="term" value="F:hydrolase activity, acting on glycosyl bonds"/>
    <property type="evidence" value="ECO:0007669"/>
    <property type="project" value="UniProtKB-KW"/>
</dbReference>
<dbReference type="Pfam" id="PF07554">
    <property type="entry name" value="FIVAR"/>
    <property type="match status" value="4"/>
</dbReference>
<dbReference type="HOGENOM" id="CLU_262275_0_0_9"/>